<gene>
    <name evidence="10" type="ORF">GGD88_001403</name>
</gene>
<dbReference type="RefSeq" id="WP_184433319.1">
    <property type="nucleotide sequence ID" value="NZ_JACIGI010000009.1"/>
</dbReference>
<dbReference type="EC" id="2.1.1.191" evidence="10"/>
<evidence type="ECO:0000313" key="10">
    <source>
        <dbReference type="EMBL" id="MBB4285683.1"/>
    </source>
</evidence>
<dbReference type="PANTHER" id="PTHR42873:SF1">
    <property type="entry name" value="S-ADENOSYLMETHIONINE-DEPENDENT METHYLTRANSFERASE DOMAIN-CONTAINING PROTEIN"/>
    <property type="match status" value="1"/>
</dbReference>
<keyword evidence="5" id="KW-0949">S-adenosyl-L-methionine</keyword>
<evidence type="ECO:0000256" key="1">
    <source>
        <dbReference type="ARBA" id="ARBA00004496"/>
    </source>
</evidence>
<organism evidence="10 11">
    <name type="scientific">Roseospira goensis</name>
    <dbReference type="NCBI Taxonomy" id="391922"/>
    <lineage>
        <taxon>Bacteria</taxon>
        <taxon>Pseudomonadati</taxon>
        <taxon>Pseudomonadota</taxon>
        <taxon>Alphaproteobacteria</taxon>
        <taxon>Rhodospirillales</taxon>
        <taxon>Rhodospirillaceae</taxon>
        <taxon>Roseospira</taxon>
    </lineage>
</organism>
<feature type="domain" description="S-adenosylmethionine-dependent methyltransferase" evidence="8">
    <location>
        <begin position="198"/>
        <end position="367"/>
    </location>
</feature>
<dbReference type="Gene3D" id="3.40.50.150">
    <property type="entry name" value="Vaccinia Virus protein VP39"/>
    <property type="match status" value="1"/>
</dbReference>
<comment type="caution">
    <text evidence="10">The sequence shown here is derived from an EMBL/GenBank/DDBJ whole genome shotgun (WGS) entry which is preliminary data.</text>
</comment>
<dbReference type="InterPro" id="IPR029063">
    <property type="entry name" value="SAM-dependent_MTases_sf"/>
</dbReference>
<dbReference type="AlphaFoldDB" id="A0A7W6RYQ1"/>
<keyword evidence="3 10" id="KW-0489">Methyltransferase</keyword>
<dbReference type="Proteomes" id="UP000555728">
    <property type="component" value="Unassembled WGS sequence"/>
</dbReference>
<dbReference type="SUPFAM" id="SSF88697">
    <property type="entry name" value="PUA domain-like"/>
    <property type="match status" value="1"/>
</dbReference>
<comment type="subcellular location">
    <subcellularLocation>
        <location evidence="1">Cytoplasm</location>
    </subcellularLocation>
</comment>
<dbReference type="Pfam" id="PF10672">
    <property type="entry name" value="Methyltrans_SAM"/>
    <property type="match status" value="1"/>
</dbReference>
<dbReference type="Gene3D" id="2.30.130.10">
    <property type="entry name" value="PUA domain"/>
    <property type="match status" value="1"/>
</dbReference>
<keyword evidence="2" id="KW-0963">Cytoplasm</keyword>
<dbReference type="Gene3D" id="3.30.750.80">
    <property type="entry name" value="RNA methyltransferase domain (HRMD) like"/>
    <property type="match status" value="1"/>
</dbReference>
<evidence type="ECO:0000256" key="6">
    <source>
        <dbReference type="ARBA" id="ARBA00038091"/>
    </source>
</evidence>
<evidence type="ECO:0000256" key="2">
    <source>
        <dbReference type="ARBA" id="ARBA00022490"/>
    </source>
</evidence>
<evidence type="ECO:0000256" key="5">
    <source>
        <dbReference type="ARBA" id="ARBA00022691"/>
    </source>
</evidence>
<evidence type="ECO:0000313" key="11">
    <source>
        <dbReference type="Proteomes" id="UP000555728"/>
    </source>
</evidence>
<keyword evidence="4 10" id="KW-0808">Transferase</keyword>
<evidence type="ECO:0000256" key="7">
    <source>
        <dbReference type="SAM" id="MobiDB-lite"/>
    </source>
</evidence>
<dbReference type="GO" id="GO:0005737">
    <property type="term" value="C:cytoplasm"/>
    <property type="evidence" value="ECO:0007669"/>
    <property type="project" value="UniProtKB-SubCell"/>
</dbReference>
<dbReference type="GO" id="GO:0008168">
    <property type="term" value="F:methyltransferase activity"/>
    <property type="evidence" value="ECO:0007669"/>
    <property type="project" value="UniProtKB-KW"/>
</dbReference>
<dbReference type="CDD" id="cd21153">
    <property type="entry name" value="PUA_RlmI"/>
    <property type="match status" value="1"/>
</dbReference>
<dbReference type="PANTHER" id="PTHR42873">
    <property type="entry name" value="RIBOSOMAL RNA LARGE SUBUNIT METHYLTRANSFERASE"/>
    <property type="match status" value="1"/>
</dbReference>
<dbReference type="PROSITE" id="PS50890">
    <property type="entry name" value="PUA"/>
    <property type="match status" value="1"/>
</dbReference>
<evidence type="ECO:0000256" key="4">
    <source>
        <dbReference type="ARBA" id="ARBA00022679"/>
    </source>
</evidence>
<dbReference type="InterPro" id="IPR015947">
    <property type="entry name" value="PUA-like_sf"/>
</dbReference>
<comment type="similarity">
    <text evidence="6">Belongs to the methyltransferase superfamily. RlmI family.</text>
</comment>
<dbReference type="InterPro" id="IPR036974">
    <property type="entry name" value="PUA_sf"/>
</dbReference>
<keyword evidence="11" id="KW-1185">Reference proteome</keyword>
<dbReference type="CDD" id="cd11572">
    <property type="entry name" value="RlmI_M_like"/>
    <property type="match status" value="1"/>
</dbReference>
<proteinExistence type="inferred from homology"/>
<reference evidence="10 11" key="1">
    <citation type="submission" date="2020-08" db="EMBL/GenBank/DDBJ databases">
        <title>Genome sequencing of Purple Non-Sulfur Bacteria from various extreme environments.</title>
        <authorList>
            <person name="Mayer M."/>
        </authorList>
    </citation>
    <scope>NUCLEOTIDE SEQUENCE [LARGE SCALE GENOMIC DNA]</scope>
    <source>
        <strain evidence="10 11">JA135</strain>
    </source>
</reference>
<dbReference type="InterPro" id="IPR019614">
    <property type="entry name" value="SAM-dep_methyl-trfase"/>
</dbReference>
<sequence>MTAPETPSDPAAPTPPHPRVRLLPGRSTRLRRGHPWVYSNEVAMTAEAKALPPGTVVTVQDAGDEALATALFNPHSLIALRVIVDRPDAAVDTDLIAARLHRALTLRATLVDGPCYRLVHAEADGLPGLIVDRFGDWLAVQANSAGMERLLPQVLAALDRVLAPRGIVVRDDTTGRTLEGLPAEGYRLHGATPDGPVPVIERGVRYRADLLGGQKTGWYHDQRDNHALVAGLAQGRTVLDVYSHSGGFGLACAVAGASRVLCVDSAAPALALAAAAAADNGVADRVETREAEAFGAMAALARDGARFGVVVCDPPSFVKSRKDLATGAKGYRKMARRAAALVEPGGFLFAASCSHNMPADRFLQEITKGLAQGGRGGRILAQTGAALDHPLHPALPESAYLKGVLLAVD</sequence>
<evidence type="ECO:0000259" key="8">
    <source>
        <dbReference type="Pfam" id="PF10672"/>
    </source>
</evidence>
<dbReference type="Pfam" id="PF17785">
    <property type="entry name" value="PUA_3"/>
    <property type="match status" value="1"/>
</dbReference>
<dbReference type="SUPFAM" id="SSF53335">
    <property type="entry name" value="S-adenosyl-L-methionine-dependent methyltransferases"/>
    <property type="match status" value="1"/>
</dbReference>
<name>A0A7W6RYQ1_9PROT</name>
<dbReference type="GO" id="GO:0003723">
    <property type="term" value="F:RNA binding"/>
    <property type="evidence" value="ECO:0007669"/>
    <property type="project" value="InterPro"/>
</dbReference>
<evidence type="ECO:0000256" key="3">
    <source>
        <dbReference type="ARBA" id="ARBA00022603"/>
    </source>
</evidence>
<dbReference type="InterPro" id="IPR041532">
    <property type="entry name" value="RlmI-like_PUA"/>
</dbReference>
<protein>
    <submittedName>
        <fullName evidence="10">23S rRNA (Cytosine1962-C5)-methyltransferase</fullName>
        <ecNumber evidence="10">2.1.1.191</ecNumber>
    </submittedName>
</protein>
<evidence type="ECO:0000259" key="9">
    <source>
        <dbReference type="Pfam" id="PF17785"/>
    </source>
</evidence>
<accession>A0A7W6RYQ1</accession>
<feature type="region of interest" description="Disordered" evidence="7">
    <location>
        <begin position="1"/>
        <end position="26"/>
    </location>
</feature>
<feature type="domain" description="RlmI-like PUA" evidence="9">
    <location>
        <begin position="20"/>
        <end position="83"/>
    </location>
</feature>
<dbReference type="GO" id="GO:0032259">
    <property type="term" value="P:methylation"/>
    <property type="evidence" value="ECO:0007669"/>
    <property type="project" value="UniProtKB-KW"/>
</dbReference>
<dbReference type="EMBL" id="JACIGI010000009">
    <property type="protein sequence ID" value="MBB4285683.1"/>
    <property type="molecule type" value="Genomic_DNA"/>
</dbReference>